<reference evidence="2 3" key="1">
    <citation type="journal article" date="2013" name="Genome Announc.">
        <title>Draft Genome Sequence of Arthrobacter crystallopoietes Strain BAB-32, Revealing Genes for Bioremediation.</title>
        <authorList>
            <person name="Joshi M.N."/>
            <person name="Pandit A.S."/>
            <person name="Sharma A."/>
            <person name="Pandya R.V."/>
            <person name="Desai S.M."/>
            <person name="Saxena A.K."/>
            <person name="Bagatharia S.B."/>
        </authorList>
    </citation>
    <scope>NUCLEOTIDE SEQUENCE [LARGE SCALE GENOMIC DNA]</scope>
    <source>
        <strain evidence="2 3">BAB-32</strain>
    </source>
</reference>
<accession>N1VAQ0</accession>
<name>N1VAQ0_9MICC</name>
<evidence type="ECO:0000313" key="3">
    <source>
        <dbReference type="Proteomes" id="UP000010729"/>
    </source>
</evidence>
<dbReference type="AlphaFoldDB" id="N1VAQ0"/>
<sequence length="163" mass="17625">MLWRQGLVMSGRDALELARDAFREQAWGQAYARFGVADSDSRLAPADLELYARASFLTGRDDACVSLLDRAYHQLLDSGEHEQAAECAFWLGFNLINRGEMAQAGGWLARAEKLVPATPDDSPIRGLLLVPAACRHSCRATVPAPSSSSPWPAGLAAPRGSRS</sequence>
<protein>
    <submittedName>
        <fullName evidence="2">Response regulator receiver protein</fullName>
    </submittedName>
</protein>
<dbReference type="Proteomes" id="UP000010729">
    <property type="component" value="Unassembled WGS sequence"/>
</dbReference>
<dbReference type="EMBL" id="ANPE02000076">
    <property type="protein sequence ID" value="EMY35378.1"/>
    <property type="molecule type" value="Genomic_DNA"/>
</dbReference>
<comment type="caution">
    <text evidence="2">The sequence shown here is derived from an EMBL/GenBank/DDBJ whole genome shotgun (WGS) entry which is preliminary data.</text>
</comment>
<feature type="compositionally biased region" description="Low complexity" evidence="1">
    <location>
        <begin position="143"/>
        <end position="163"/>
    </location>
</feature>
<organism evidence="2 3">
    <name type="scientific">Arthrobacter crystallopoietes BAB-32</name>
    <dbReference type="NCBI Taxonomy" id="1246476"/>
    <lineage>
        <taxon>Bacteria</taxon>
        <taxon>Bacillati</taxon>
        <taxon>Actinomycetota</taxon>
        <taxon>Actinomycetes</taxon>
        <taxon>Micrococcales</taxon>
        <taxon>Micrococcaceae</taxon>
        <taxon>Crystallibacter</taxon>
    </lineage>
</organism>
<evidence type="ECO:0000256" key="1">
    <source>
        <dbReference type="SAM" id="MobiDB-lite"/>
    </source>
</evidence>
<proteinExistence type="predicted"/>
<dbReference type="SUPFAM" id="SSF48452">
    <property type="entry name" value="TPR-like"/>
    <property type="match status" value="1"/>
</dbReference>
<gene>
    <name evidence="2" type="ORF">D477_004751</name>
</gene>
<feature type="region of interest" description="Disordered" evidence="1">
    <location>
        <begin position="141"/>
        <end position="163"/>
    </location>
</feature>
<keyword evidence="3" id="KW-1185">Reference proteome</keyword>
<evidence type="ECO:0000313" key="2">
    <source>
        <dbReference type="EMBL" id="EMY35378.1"/>
    </source>
</evidence>
<dbReference type="InterPro" id="IPR011990">
    <property type="entry name" value="TPR-like_helical_dom_sf"/>
</dbReference>